<dbReference type="RefSeq" id="WP_119990525.1">
    <property type="nucleotide sequence ID" value="NZ_CP032489.1"/>
</dbReference>
<dbReference type="OrthoDB" id="593800at2"/>
<evidence type="ECO:0000256" key="5">
    <source>
        <dbReference type="ARBA" id="ARBA00034078"/>
    </source>
</evidence>
<dbReference type="Gene3D" id="2.102.10.10">
    <property type="entry name" value="Rieske [2Fe-2S] iron-sulphur domain"/>
    <property type="match status" value="1"/>
</dbReference>
<evidence type="ECO:0000256" key="1">
    <source>
        <dbReference type="ARBA" id="ARBA00022714"/>
    </source>
</evidence>
<evidence type="ECO:0000256" key="3">
    <source>
        <dbReference type="ARBA" id="ARBA00023004"/>
    </source>
</evidence>
<protein>
    <submittedName>
        <fullName evidence="8">(2Fe-2S)-binding protein</fullName>
    </submittedName>
</protein>
<dbReference type="SUPFAM" id="SSF50022">
    <property type="entry name" value="ISP domain"/>
    <property type="match status" value="1"/>
</dbReference>
<proteinExistence type="inferred from homology"/>
<keyword evidence="4" id="KW-0411">Iron-sulfur</keyword>
<comment type="cofactor">
    <cofactor evidence="5">
        <name>[2Fe-2S] cluster</name>
        <dbReference type="ChEBI" id="CHEBI:190135"/>
    </cofactor>
</comment>
<organism evidence="8 9">
    <name type="scientific">Arachidicoccus soli</name>
    <dbReference type="NCBI Taxonomy" id="2341117"/>
    <lineage>
        <taxon>Bacteria</taxon>
        <taxon>Pseudomonadati</taxon>
        <taxon>Bacteroidota</taxon>
        <taxon>Chitinophagia</taxon>
        <taxon>Chitinophagales</taxon>
        <taxon>Chitinophagaceae</taxon>
        <taxon>Arachidicoccus</taxon>
    </lineage>
</organism>
<dbReference type="CDD" id="cd03467">
    <property type="entry name" value="Rieske"/>
    <property type="match status" value="1"/>
</dbReference>
<dbReference type="Proteomes" id="UP000266118">
    <property type="component" value="Chromosome"/>
</dbReference>
<evidence type="ECO:0000256" key="2">
    <source>
        <dbReference type="ARBA" id="ARBA00022723"/>
    </source>
</evidence>
<dbReference type="GO" id="GO:0046872">
    <property type="term" value="F:metal ion binding"/>
    <property type="evidence" value="ECO:0007669"/>
    <property type="project" value="UniProtKB-KW"/>
</dbReference>
<keyword evidence="1" id="KW-0001">2Fe-2S</keyword>
<comment type="similarity">
    <text evidence="6">Belongs to the bacterial ring-hydroxylating dioxygenase ferredoxin component family.</text>
</comment>
<dbReference type="Pfam" id="PF00355">
    <property type="entry name" value="Rieske"/>
    <property type="match status" value="1"/>
</dbReference>
<evidence type="ECO:0000259" key="7">
    <source>
        <dbReference type="PROSITE" id="PS51296"/>
    </source>
</evidence>
<dbReference type="KEGG" id="ark:D6B99_16695"/>
<dbReference type="PROSITE" id="PS51296">
    <property type="entry name" value="RIESKE"/>
    <property type="match status" value="1"/>
</dbReference>
<name>A0A386HTG6_9BACT</name>
<evidence type="ECO:0000256" key="6">
    <source>
        <dbReference type="ARBA" id="ARBA00038001"/>
    </source>
</evidence>
<dbReference type="InterPro" id="IPR036922">
    <property type="entry name" value="Rieske_2Fe-2S_sf"/>
</dbReference>
<dbReference type="PANTHER" id="PTHR21496:SF0">
    <property type="entry name" value="RIESKE DOMAIN-CONTAINING PROTEIN"/>
    <property type="match status" value="1"/>
</dbReference>
<keyword evidence="3" id="KW-0408">Iron</keyword>
<evidence type="ECO:0000313" key="8">
    <source>
        <dbReference type="EMBL" id="AYD49113.1"/>
    </source>
</evidence>
<keyword evidence="2" id="KW-0479">Metal-binding</keyword>
<feature type="domain" description="Rieske" evidence="7">
    <location>
        <begin position="7"/>
        <end position="102"/>
    </location>
</feature>
<accession>A0A386HTG6</accession>
<gene>
    <name evidence="8" type="ORF">D6B99_16695</name>
</gene>
<evidence type="ECO:0000313" key="9">
    <source>
        <dbReference type="Proteomes" id="UP000266118"/>
    </source>
</evidence>
<dbReference type="AlphaFoldDB" id="A0A386HTG6"/>
<sequence>MPFYKIAETIADIAFNKNNLCNATFGGKQITLAKKETQLYAFAEKCPHAGSLLSEGHLDAKGCIVCPLHGYRFALQNGRNISGEGYQLKIFPTEKREDGCWYIEI</sequence>
<dbReference type="EMBL" id="CP032489">
    <property type="protein sequence ID" value="AYD49113.1"/>
    <property type="molecule type" value="Genomic_DNA"/>
</dbReference>
<keyword evidence="9" id="KW-1185">Reference proteome</keyword>
<reference evidence="8 9" key="1">
    <citation type="submission" date="2018-09" db="EMBL/GenBank/DDBJ databases">
        <title>Arachidicoccus sp. nov., a bacterium isolated from soil.</title>
        <authorList>
            <person name="Weon H.-Y."/>
            <person name="Kwon S.-W."/>
            <person name="Lee S.A."/>
        </authorList>
    </citation>
    <scope>NUCLEOTIDE SEQUENCE [LARGE SCALE GENOMIC DNA]</scope>
    <source>
        <strain evidence="8 9">KIS59-12</strain>
    </source>
</reference>
<dbReference type="GO" id="GO:0051537">
    <property type="term" value="F:2 iron, 2 sulfur cluster binding"/>
    <property type="evidence" value="ECO:0007669"/>
    <property type="project" value="UniProtKB-KW"/>
</dbReference>
<dbReference type="PANTHER" id="PTHR21496">
    <property type="entry name" value="FERREDOXIN-RELATED"/>
    <property type="match status" value="1"/>
</dbReference>
<dbReference type="InterPro" id="IPR017941">
    <property type="entry name" value="Rieske_2Fe-2S"/>
</dbReference>
<evidence type="ECO:0000256" key="4">
    <source>
        <dbReference type="ARBA" id="ARBA00023014"/>
    </source>
</evidence>